<dbReference type="EMBL" id="MU253886">
    <property type="protein sequence ID" value="KAG9244755.1"/>
    <property type="molecule type" value="Genomic_DNA"/>
</dbReference>
<evidence type="ECO:0000256" key="2">
    <source>
        <dbReference type="ARBA" id="ARBA00022980"/>
    </source>
</evidence>
<comment type="caution">
    <text evidence="5">The sequence shown here is derived from an EMBL/GenBank/DDBJ whole genome shotgun (WGS) entry which is preliminary data.</text>
</comment>
<protein>
    <recommendedName>
        <fullName evidence="4">Small ribosomal subunit protein bS18m</fullName>
    </recommendedName>
</protein>
<dbReference type="Pfam" id="PF01084">
    <property type="entry name" value="Ribosomal_S18"/>
    <property type="match status" value="1"/>
</dbReference>
<dbReference type="Proteomes" id="UP000887226">
    <property type="component" value="Unassembled WGS sequence"/>
</dbReference>
<dbReference type="SUPFAM" id="SSF46911">
    <property type="entry name" value="Ribosomal protein S18"/>
    <property type="match status" value="1"/>
</dbReference>
<dbReference type="OrthoDB" id="21463at2759"/>
<dbReference type="InterPro" id="IPR036870">
    <property type="entry name" value="Ribosomal_bS18_sf"/>
</dbReference>
<dbReference type="PANTHER" id="PTHR13479">
    <property type="entry name" value="30S RIBOSOMAL PROTEIN S18"/>
    <property type="match status" value="1"/>
</dbReference>
<evidence type="ECO:0000313" key="5">
    <source>
        <dbReference type="EMBL" id="KAG9244755.1"/>
    </source>
</evidence>
<gene>
    <name evidence="5" type="ORF">BJ878DRAFT_479874</name>
</gene>
<accession>A0A9P8CFI1</accession>
<comment type="similarity">
    <text evidence="1">Belongs to the bacterial ribosomal protein bS18 family.</text>
</comment>
<keyword evidence="6" id="KW-1185">Reference proteome</keyword>
<dbReference type="GO" id="GO:0032543">
    <property type="term" value="P:mitochondrial translation"/>
    <property type="evidence" value="ECO:0007669"/>
    <property type="project" value="TreeGrafter"/>
</dbReference>
<reference evidence="5" key="1">
    <citation type="journal article" date="2021" name="IMA Fungus">
        <title>Genomic characterization of three marine fungi, including Emericellopsis atlantica sp. nov. with signatures of a generalist lifestyle and marine biomass degradation.</title>
        <authorList>
            <person name="Hagestad O.C."/>
            <person name="Hou L."/>
            <person name="Andersen J.H."/>
            <person name="Hansen E.H."/>
            <person name="Altermark B."/>
            <person name="Li C."/>
            <person name="Kuhnert E."/>
            <person name="Cox R.J."/>
            <person name="Crous P.W."/>
            <person name="Spatafora J.W."/>
            <person name="Lail K."/>
            <person name="Amirebrahimi M."/>
            <person name="Lipzen A."/>
            <person name="Pangilinan J."/>
            <person name="Andreopoulos W."/>
            <person name="Hayes R.D."/>
            <person name="Ng V."/>
            <person name="Grigoriev I.V."/>
            <person name="Jackson S.A."/>
            <person name="Sutton T.D.S."/>
            <person name="Dobson A.D.W."/>
            <person name="Rama T."/>
        </authorList>
    </citation>
    <scope>NUCLEOTIDE SEQUENCE</scope>
    <source>
        <strain evidence="5">TRa3180A</strain>
    </source>
</reference>
<dbReference type="GO" id="GO:0005763">
    <property type="term" value="C:mitochondrial small ribosomal subunit"/>
    <property type="evidence" value="ECO:0007669"/>
    <property type="project" value="TreeGrafter"/>
</dbReference>
<dbReference type="PANTHER" id="PTHR13479:SF40">
    <property type="entry name" value="SMALL RIBOSOMAL SUBUNIT PROTEIN BS18M"/>
    <property type="match status" value="1"/>
</dbReference>
<dbReference type="GO" id="GO:0070181">
    <property type="term" value="F:small ribosomal subunit rRNA binding"/>
    <property type="evidence" value="ECO:0007669"/>
    <property type="project" value="TreeGrafter"/>
</dbReference>
<dbReference type="Gene3D" id="4.10.640.10">
    <property type="entry name" value="Ribosomal protein S18"/>
    <property type="match status" value="1"/>
</dbReference>
<dbReference type="GO" id="GO:0003735">
    <property type="term" value="F:structural constituent of ribosome"/>
    <property type="evidence" value="ECO:0007669"/>
    <property type="project" value="InterPro"/>
</dbReference>
<dbReference type="FunFam" id="4.10.640.10:FF:000013">
    <property type="entry name" value="37S ribosomal protein S18"/>
    <property type="match status" value="1"/>
</dbReference>
<organism evidence="5 6">
    <name type="scientific">Calycina marina</name>
    <dbReference type="NCBI Taxonomy" id="1763456"/>
    <lineage>
        <taxon>Eukaryota</taxon>
        <taxon>Fungi</taxon>
        <taxon>Dikarya</taxon>
        <taxon>Ascomycota</taxon>
        <taxon>Pezizomycotina</taxon>
        <taxon>Leotiomycetes</taxon>
        <taxon>Helotiales</taxon>
        <taxon>Pezizellaceae</taxon>
        <taxon>Calycina</taxon>
    </lineage>
</organism>
<evidence type="ECO:0000256" key="3">
    <source>
        <dbReference type="ARBA" id="ARBA00023274"/>
    </source>
</evidence>
<name>A0A9P8CFI1_9HELO</name>
<proteinExistence type="inferred from homology"/>
<sequence length="240" mass="26463">MAPPRVHCLNTGRVALKNGTRLFSSTRTALADPPIHKSSAIEALLGFVGGHGSKTNNSGKFAPMRSNLIPGMPSASSTVNAMNLARRSTRDPSKPVKSLAEEQAANRMKEDLTRQIHRRWKTGDVYAPHDLSGVEMSKWKKRERKSRDVFDMLNYDPIPDYKNFAMLAEYTSPMGRIMHSDETGLRPVNQRKIAKAIRRAIGIGMLPSAYRHPEILNMHGQTRNQASAGRSPGGGASQGY</sequence>
<keyword evidence="3" id="KW-0687">Ribonucleoprotein</keyword>
<keyword evidence="2 5" id="KW-0689">Ribosomal protein</keyword>
<evidence type="ECO:0000313" key="6">
    <source>
        <dbReference type="Proteomes" id="UP000887226"/>
    </source>
</evidence>
<dbReference type="InterPro" id="IPR001648">
    <property type="entry name" value="Ribosomal_bS18"/>
</dbReference>
<evidence type="ECO:0000256" key="4">
    <source>
        <dbReference type="ARBA" id="ARBA00035264"/>
    </source>
</evidence>
<evidence type="ECO:0000256" key="1">
    <source>
        <dbReference type="ARBA" id="ARBA00005589"/>
    </source>
</evidence>
<dbReference type="AlphaFoldDB" id="A0A9P8CFI1"/>